<reference evidence="2 3" key="1">
    <citation type="submission" date="2020-08" db="EMBL/GenBank/DDBJ databases">
        <authorList>
            <person name="Xu S."/>
            <person name="Li A."/>
        </authorList>
    </citation>
    <scope>NUCLEOTIDE SEQUENCE [LARGE SCALE GENOMIC DNA]</scope>
    <source>
        <strain evidence="2 3">119BY6-57</strain>
    </source>
</reference>
<feature type="transmembrane region" description="Helical" evidence="1">
    <location>
        <begin position="76"/>
        <end position="97"/>
    </location>
</feature>
<organism evidence="2 3">
    <name type="scientific">Marilutibacter spongiae</name>
    <dbReference type="NCBI Taxonomy" id="2025720"/>
    <lineage>
        <taxon>Bacteria</taxon>
        <taxon>Pseudomonadati</taxon>
        <taxon>Pseudomonadota</taxon>
        <taxon>Gammaproteobacteria</taxon>
        <taxon>Lysobacterales</taxon>
        <taxon>Lysobacteraceae</taxon>
        <taxon>Marilutibacter</taxon>
    </lineage>
</organism>
<accession>A0A7W3Y5D8</accession>
<feature type="transmembrane region" description="Helical" evidence="1">
    <location>
        <begin position="142"/>
        <end position="160"/>
    </location>
</feature>
<feature type="transmembrane region" description="Helical" evidence="1">
    <location>
        <begin position="12"/>
        <end position="30"/>
    </location>
</feature>
<protein>
    <submittedName>
        <fullName evidence="2">Uncharacterized protein</fullName>
    </submittedName>
</protein>
<sequence length="161" mass="17605">MAFLLSDLNKKLRWGWALATPLVSIGLAVWPVAKEVGGQAHALVLGMLVSYLVMSTYLVFRAVVWIDARSLRFGKVAGIWVSTLLLLATSWAVFGRYFYLSSAYGLQSSDQMVVDFVVRRSLQVQLVIMVLLSLFGIRKGSTIDLVASLLIAGVLTVLVLG</sequence>
<dbReference type="EMBL" id="JACHTF010000003">
    <property type="protein sequence ID" value="MBB1059776.1"/>
    <property type="molecule type" value="Genomic_DNA"/>
</dbReference>
<keyword evidence="1" id="KW-0812">Transmembrane</keyword>
<comment type="caution">
    <text evidence="2">The sequence shown here is derived from an EMBL/GenBank/DDBJ whole genome shotgun (WGS) entry which is preliminary data.</text>
</comment>
<keyword evidence="3" id="KW-1185">Reference proteome</keyword>
<evidence type="ECO:0000313" key="3">
    <source>
        <dbReference type="Proteomes" id="UP000523196"/>
    </source>
</evidence>
<name>A0A7W3Y5D8_9GAMM</name>
<gene>
    <name evidence="2" type="ORF">H4F98_04240</name>
</gene>
<proteinExistence type="predicted"/>
<feature type="transmembrane region" description="Helical" evidence="1">
    <location>
        <begin position="42"/>
        <end position="64"/>
    </location>
</feature>
<evidence type="ECO:0000313" key="2">
    <source>
        <dbReference type="EMBL" id="MBB1059776.1"/>
    </source>
</evidence>
<keyword evidence="1" id="KW-0472">Membrane</keyword>
<keyword evidence="1" id="KW-1133">Transmembrane helix</keyword>
<dbReference type="AlphaFoldDB" id="A0A7W3Y5D8"/>
<dbReference type="Proteomes" id="UP000523196">
    <property type="component" value="Unassembled WGS sequence"/>
</dbReference>
<evidence type="ECO:0000256" key="1">
    <source>
        <dbReference type="SAM" id="Phobius"/>
    </source>
</evidence>